<evidence type="ECO:0000313" key="1">
    <source>
        <dbReference type="EMBL" id="KAK4816386.1"/>
    </source>
</evidence>
<evidence type="ECO:0008006" key="3">
    <source>
        <dbReference type="Google" id="ProtNLM"/>
    </source>
</evidence>
<dbReference type="EMBL" id="JAUNZN010000009">
    <property type="protein sequence ID" value="KAK4816386.1"/>
    <property type="molecule type" value="Genomic_DNA"/>
</dbReference>
<dbReference type="AlphaFoldDB" id="A0AAN7N2C8"/>
<keyword evidence="2" id="KW-1185">Reference proteome</keyword>
<accession>A0AAN7N2C8</accession>
<sequence>MEKAEILNAFFALVLNNKSVLQESQRPREKFCATRPSGLTAIPERVMEQLIVETISRQLTNKKNTRSCQCGFTKEESCLTNLVTFYSEMTGLVDEGRAMDIAYLDFHMAFDTAHSNTLTERKYGLDEQTVRSIENRLNG</sequence>
<comment type="caution">
    <text evidence="1">The sequence shown here is derived from an EMBL/GenBank/DDBJ whole genome shotgun (WGS) entry which is preliminary data.</text>
</comment>
<proteinExistence type="predicted"/>
<reference evidence="1 2" key="1">
    <citation type="journal article" date="2023" name="J. Hered.">
        <title>Chromosome-level genome of the wood stork (Mycteria americana) provides insight into avian chromosome evolution.</title>
        <authorList>
            <person name="Flamio R. Jr."/>
            <person name="Ramstad K.M."/>
        </authorList>
    </citation>
    <scope>NUCLEOTIDE SEQUENCE [LARGE SCALE GENOMIC DNA]</scope>
    <source>
        <strain evidence="1">JAX WOST 10</strain>
    </source>
</reference>
<gene>
    <name evidence="1" type="ORF">QYF61_016703</name>
</gene>
<evidence type="ECO:0000313" key="2">
    <source>
        <dbReference type="Proteomes" id="UP001333110"/>
    </source>
</evidence>
<protein>
    <recommendedName>
        <fullName evidence="3">Reverse transcriptase domain-containing protein</fullName>
    </recommendedName>
</protein>
<dbReference type="Proteomes" id="UP001333110">
    <property type="component" value="Unassembled WGS sequence"/>
</dbReference>
<organism evidence="1 2">
    <name type="scientific">Mycteria americana</name>
    <name type="common">Wood stork</name>
    <dbReference type="NCBI Taxonomy" id="33587"/>
    <lineage>
        <taxon>Eukaryota</taxon>
        <taxon>Metazoa</taxon>
        <taxon>Chordata</taxon>
        <taxon>Craniata</taxon>
        <taxon>Vertebrata</taxon>
        <taxon>Euteleostomi</taxon>
        <taxon>Archelosauria</taxon>
        <taxon>Archosauria</taxon>
        <taxon>Dinosauria</taxon>
        <taxon>Saurischia</taxon>
        <taxon>Theropoda</taxon>
        <taxon>Coelurosauria</taxon>
        <taxon>Aves</taxon>
        <taxon>Neognathae</taxon>
        <taxon>Neoaves</taxon>
        <taxon>Aequornithes</taxon>
        <taxon>Ciconiiformes</taxon>
        <taxon>Ciconiidae</taxon>
        <taxon>Mycteria</taxon>
    </lineage>
</organism>
<name>A0AAN7N2C8_MYCAM</name>